<evidence type="ECO:0000313" key="1">
    <source>
        <dbReference type="EMBL" id="MBD9360472.1"/>
    </source>
</evidence>
<accession>A0ABR9DEZ6</accession>
<dbReference type="EMBL" id="JACXST010000001">
    <property type="protein sequence ID" value="MBD9360472.1"/>
    <property type="molecule type" value="Genomic_DNA"/>
</dbReference>
<reference evidence="1 2" key="1">
    <citation type="submission" date="2020-09" db="EMBL/GenBank/DDBJ databases">
        <title>Methylomonas albis sp. nov. and Methylomonas fluvii sp. nov.: Two cold-adapted methanotrophs from the River Elbe and an amended description of Methylovulum psychrotolerans strain Eb1.</title>
        <authorList>
            <person name="Bussmann I.K."/>
            <person name="Klings K.-W."/>
            <person name="Warnstedt J."/>
            <person name="Hoppert M."/>
            <person name="Saborowski A."/>
            <person name="Horn F."/>
            <person name="Liebner S."/>
        </authorList>
    </citation>
    <scope>NUCLEOTIDE SEQUENCE [LARGE SCALE GENOMIC DNA]</scope>
    <source>
        <strain evidence="1 2">EbB</strain>
    </source>
</reference>
<sequence>MSEIIPFPVPNQQQKSDLDAVIDAALMAIPRQDREKLRFELIKTIDSYDAFFSEWSLSLPEDSNETLRKQIYDIAHQEHDRKIQMLKDIMRLKIKELVAEYRQRK</sequence>
<gene>
    <name evidence="1" type="ORF">EBB_07965</name>
</gene>
<organism evidence="1 2">
    <name type="scientific">Methylomonas fluvii</name>
    <dbReference type="NCBI Taxonomy" id="1854564"/>
    <lineage>
        <taxon>Bacteria</taxon>
        <taxon>Pseudomonadati</taxon>
        <taxon>Pseudomonadota</taxon>
        <taxon>Gammaproteobacteria</taxon>
        <taxon>Methylococcales</taxon>
        <taxon>Methylococcaceae</taxon>
        <taxon>Methylomonas</taxon>
    </lineage>
</organism>
<evidence type="ECO:0000313" key="2">
    <source>
        <dbReference type="Proteomes" id="UP000641152"/>
    </source>
</evidence>
<protein>
    <submittedName>
        <fullName evidence="1">Uncharacterized protein</fullName>
    </submittedName>
</protein>
<comment type="caution">
    <text evidence="1">The sequence shown here is derived from an EMBL/GenBank/DDBJ whole genome shotgun (WGS) entry which is preliminary data.</text>
</comment>
<dbReference type="RefSeq" id="WP_192393592.1">
    <property type="nucleotide sequence ID" value="NZ_CAJHIU010000001.1"/>
</dbReference>
<proteinExistence type="predicted"/>
<name>A0ABR9DEZ6_9GAMM</name>
<dbReference type="Proteomes" id="UP000641152">
    <property type="component" value="Unassembled WGS sequence"/>
</dbReference>
<keyword evidence="2" id="KW-1185">Reference proteome</keyword>